<accession>A0A2A2WQQ4</accession>
<feature type="transmembrane region" description="Helical" evidence="1">
    <location>
        <begin position="64"/>
        <end position="81"/>
    </location>
</feature>
<evidence type="ECO:0000256" key="1">
    <source>
        <dbReference type="SAM" id="Phobius"/>
    </source>
</evidence>
<name>A0A2A2WQQ4_9ACTN</name>
<dbReference type="OrthoDB" id="4775278at2"/>
<protein>
    <submittedName>
        <fullName evidence="2">Uncharacterized protein</fullName>
    </submittedName>
</protein>
<keyword evidence="3" id="KW-1185">Reference proteome</keyword>
<feature type="transmembrane region" description="Helical" evidence="1">
    <location>
        <begin position="93"/>
        <end position="110"/>
    </location>
</feature>
<dbReference type="EMBL" id="NTGA01000014">
    <property type="protein sequence ID" value="PAY23475.1"/>
    <property type="molecule type" value="Genomic_DNA"/>
</dbReference>
<comment type="caution">
    <text evidence="2">The sequence shown here is derived from an EMBL/GenBank/DDBJ whole genome shotgun (WGS) entry which is preliminary data.</text>
</comment>
<dbReference type="Proteomes" id="UP000218810">
    <property type="component" value="Unassembled WGS sequence"/>
</dbReference>
<feature type="transmembrane region" description="Helical" evidence="1">
    <location>
        <begin position="122"/>
        <end position="143"/>
    </location>
</feature>
<keyword evidence="1" id="KW-1133">Transmembrane helix</keyword>
<dbReference type="RefSeq" id="WP_095717953.1">
    <property type="nucleotide sequence ID" value="NZ_NTGA01000014.1"/>
</dbReference>
<keyword evidence="1" id="KW-0812">Transmembrane</keyword>
<dbReference type="AlphaFoldDB" id="A0A2A2WQQ4"/>
<reference evidence="3" key="1">
    <citation type="submission" date="2017-09" db="EMBL/GenBank/DDBJ databases">
        <authorList>
            <person name="Zhang Y."/>
            <person name="Huang X."/>
            <person name="Liu J."/>
            <person name="Lu L."/>
            <person name="Peng K."/>
        </authorList>
    </citation>
    <scope>NUCLEOTIDE SEQUENCE [LARGE SCALE GENOMIC DNA]</scope>
    <source>
        <strain evidence="3">S-XJ-1</strain>
    </source>
</reference>
<keyword evidence="1" id="KW-0472">Membrane</keyword>
<proteinExistence type="predicted"/>
<evidence type="ECO:0000313" key="2">
    <source>
        <dbReference type="EMBL" id="PAY23475.1"/>
    </source>
</evidence>
<gene>
    <name evidence="2" type="ORF">CEY15_07780</name>
</gene>
<feature type="transmembrane region" description="Helical" evidence="1">
    <location>
        <begin position="37"/>
        <end position="58"/>
    </location>
</feature>
<evidence type="ECO:0000313" key="3">
    <source>
        <dbReference type="Proteomes" id="UP000218810"/>
    </source>
</evidence>
<sequence length="149" mass="15826">MTTENHTTGAVDRAEAARLLAEVEGRPPVSSTRDARIFAWFTALIAVVMGAGTIAIMFSDWAMVPYAVLLLAVIAWQRRAIGASPRGSARTSFWGVVGSGVMVLVVVTGLHVIRTTIGLTPWWYLLGAVLVAVPGLIAAARIARRGASR</sequence>
<organism evidence="2 3">
    <name type="scientific">Dietzia natronolimnaea</name>
    <dbReference type="NCBI Taxonomy" id="161920"/>
    <lineage>
        <taxon>Bacteria</taxon>
        <taxon>Bacillati</taxon>
        <taxon>Actinomycetota</taxon>
        <taxon>Actinomycetes</taxon>
        <taxon>Mycobacteriales</taxon>
        <taxon>Dietziaceae</taxon>
        <taxon>Dietzia</taxon>
    </lineage>
</organism>